<evidence type="ECO:0000313" key="3">
    <source>
        <dbReference type="Proteomes" id="UP000198921"/>
    </source>
</evidence>
<dbReference type="OrthoDB" id="5173535at2"/>
<dbReference type="STRING" id="1137993.SAMN05660209_05200"/>
<protein>
    <recommendedName>
        <fullName evidence="1">HNH nuclease domain-containing protein</fullName>
    </recommendedName>
</protein>
<reference evidence="3" key="1">
    <citation type="submission" date="2016-10" db="EMBL/GenBank/DDBJ databases">
        <authorList>
            <person name="Varghese N."/>
            <person name="Submissions S."/>
        </authorList>
    </citation>
    <scope>NUCLEOTIDE SEQUENCE [LARGE SCALE GENOMIC DNA]</scope>
    <source>
        <strain evidence="3">DSM 45422</strain>
    </source>
</reference>
<dbReference type="InterPro" id="IPR003615">
    <property type="entry name" value="HNH_nuc"/>
</dbReference>
<keyword evidence="3" id="KW-1185">Reference proteome</keyword>
<accession>A0A1H3RJC5</accession>
<proteinExistence type="predicted"/>
<evidence type="ECO:0000313" key="2">
    <source>
        <dbReference type="EMBL" id="SDZ25862.1"/>
    </source>
</evidence>
<dbReference type="Pfam" id="PF02720">
    <property type="entry name" value="DUF222"/>
    <property type="match status" value="1"/>
</dbReference>
<dbReference type="Proteomes" id="UP000198921">
    <property type="component" value="Unassembled WGS sequence"/>
</dbReference>
<gene>
    <name evidence="2" type="ORF">SAMN05660209_05200</name>
</gene>
<dbReference type="EMBL" id="FNOT01000041">
    <property type="protein sequence ID" value="SDZ25862.1"/>
    <property type="molecule type" value="Genomic_DNA"/>
</dbReference>
<name>A0A1H3RJC5_9ACTN</name>
<dbReference type="RefSeq" id="WP_091162497.1">
    <property type="nucleotide sequence ID" value="NZ_FNOT01000041.1"/>
</dbReference>
<dbReference type="SMART" id="SM00507">
    <property type="entry name" value="HNHc"/>
    <property type="match status" value="1"/>
</dbReference>
<sequence length="393" mass="41882">MDELLAGLDALAAEDLAPLFGPALLDRLRPLLAAQNRLAAEIARTVRECEVSGAAEVDGLKTTGSWLRGHAHLSTTEAARVVRTGRALVHLPALAAAFTAGAVTAEQAGVIARVAEPEHLAAAAEQRVDLAVVDAVLTDVAREAPCADTAQAVHHYIDQLDQDGPEPDPTEGRRLAIVKHADGSITGRFDLDAVGGEKLQTALESVVQADRCAGDERTRTQQLADALVQLCDNQLAAGSLPVLRGHKPRVIIKIGAEDLFGPDSGPGAAEMGSGATISAARARWLACDGAVTRIVMGPDGMPLDYGRTVRLVPPQVRRAAEVRDGGCVFTGCGAPTWWCDVHHLLEWINGGETNLENAALLCERHHTKVHHGFRVERQPDGRWRTWRPDGTEI</sequence>
<evidence type="ECO:0000259" key="1">
    <source>
        <dbReference type="SMART" id="SM00507"/>
    </source>
</evidence>
<feature type="non-terminal residue" evidence="2">
    <location>
        <position position="393"/>
    </location>
</feature>
<feature type="domain" description="HNH nuclease" evidence="1">
    <location>
        <begin position="315"/>
        <end position="367"/>
    </location>
</feature>
<dbReference type="InterPro" id="IPR003870">
    <property type="entry name" value="DUF222"/>
</dbReference>
<dbReference type="CDD" id="cd00085">
    <property type="entry name" value="HNHc"/>
    <property type="match status" value="1"/>
</dbReference>
<dbReference type="AlphaFoldDB" id="A0A1H3RJC5"/>
<organism evidence="2 3">
    <name type="scientific">Geodermatophilus africanus</name>
    <dbReference type="NCBI Taxonomy" id="1137993"/>
    <lineage>
        <taxon>Bacteria</taxon>
        <taxon>Bacillati</taxon>
        <taxon>Actinomycetota</taxon>
        <taxon>Actinomycetes</taxon>
        <taxon>Geodermatophilales</taxon>
        <taxon>Geodermatophilaceae</taxon>
        <taxon>Geodermatophilus</taxon>
    </lineage>
</organism>